<dbReference type="PANTHER" id="PTHR33600">
    <property type="entry name" value="PLASTID DIVISION PROTEIN PDV2"/>
    <property type="match status" value="1"/>
</dbReference>
<accession>A0AAV8H3L4</accession>
<protein>
    <submittedName>
        <fullName evidence="3">Plastid division2</fullName>
    </submittedName>
</protein>
<comment type="caution">
    <text evidence="3">The sequence shown here is derived from an EMBL/GenBank/DDBJ whole genome shotgun (WGS) entry which is preliminary data.</text>
</comment>
<evidence type="ECO:0000313" key="4">
    <source>
        <dbReference type="Proteomes" id="UP001140206"/>
    </source>
</evidence>
<organism evidence="3 4">
    <name type="scientific">Rhynchospora pubera</name>
    <dbReference type="NCBI Taxonomy" id="906938"/>
    <lineage>
        <taxon>Eukaryota</taxon>
        <taxon>Viridiplantae</taxon>
        <taxon>Streptophyta</taxon>
        <taxon>Embryophyta</taxon>
        <taxon>Tracheophyta</taxon>
        <taxon>Spermatophyta</taxon>
        <taxon>Magnoliopsida</taxon>
        <taxon>Liliopsida</taxon>
        <taxon>Poales</taxon>
        <taxon>Cyperaceae</taxon>
        <taxon>Cyperoideae</taxon>
        <taxon>Rhynchosporeae</taxon>
        <taxon>Rhynchospora</taxon>
    </lineage>
</organism>
<feature type="coiled-coil region" evidence="1">
    <location>
        <begin position="74"/>
        <end position="101"/>
    </location>
</feature>
<proteinExistence type="predicted"/>
<evidence type="ECO:0000256" key="2">
    <source>
        <dbReference type="SAM" id="MobiDB-lite"/>
    </source>
</evidence>
<sequence>MVFRVWEMEGAEIGLVLAHAAELRLKISDCIRRNRGGDREGLEKRQSERYDEERDEEGEEDEREEEGDDEQEALLAICDALKSLEDQLAQLQDLQQQQRYERETILSQIDRSRRVLLTKLREYKGQDWEIINEAAAFAGETFDPDEWAPLFSPHPFSNDTYTSSLTKAIPNGIKGPVNEPAKCPDSKGNVGMWSFVGWLVKTSFTVLGVVAAARVAGYKPVLLKTGVELEVGSLQCPRDKLLVVEDGVARCVAKRRVTAPFESGVKEPNSLYGLG</sequence>
<dbReference type="Proteomes" id="UP001140206">
    <property type="component" value="Chromosome 1"/>
</dbReference>
<gene>
    <name evidence="3" type="ORF">LUZ62_025031</name>
</gene>
<keyword evidence="4" id="KW-1185">Reference proteome</keyword>
<evidence type="ECO:0000313" key="3">
    <source>
        <dbReference type="EMBL" id="KAJ4812465.1"/>
    </source>
</evidence>
<dbReference type="EMBL" id="JAMFTS010000001">
    <property type="protein sequence ID" value="KAJ4812465.1"/>
    <property type="molecule type" value="Genomic_DNA"/>
</dbReference>
<keyword evidence="1" id="KW-0175">Coiled coil</keyword>
<dbReference type="InterPro" id="IPR038939">
    <property type="entry name" value="PDV1/PDV2"/>
</dbReference>
<evidence type="ECO:0000256" key="1">
    <source>
        <dbReference type="SAM" id="Coils"/>
    </source>
</evidence>
<name>A0AAV8H3L4_9POAL</name>
<feature type="compositionally biased region" description="Acidic residues" evidence="2">
    <location>
        <begin position="53"/>
        <end position="70"/>
    </location>
</feature>
<feature type="region of interest" description="Disordered" evidence="2">
    <location>
        <begin position="37"/>
        <end position="70"/>
    </location>
</feature>
<reference evidence="3" key="1">
    <citation type="submission" date="2022-08" db="EMBL/GenBank/DDBJ databases">
        <authorList>
            <person name="Marques A."/>
        </authorList>
    </citation>
    <scope>NUCLEOTIDE SEQUENCE</scope>
    <source>
        <strain evidence="3">RhyPub2mFocal</strain>
        <tissue evidence="3">Leaves</tissue>
    </source>
</reference>
<dbReference type="GO" id="GO:0010020">
    <property type="term" value="P:chloroplast fission"/>
    <property type="evidence" value="ECO:0007669"/>
    <property type="project" value="InterPro"/>
</dbReference>
<feature type="compositionally biased region" description="Basic and acidic residues" evidence="2">
    <location>
        <begin position="37"/>
        <end position="52"/>
    </location>
</feature>
<dbReference type="AlphaFoldDB" id="A0AAV8H3L4"/>
<dbReference type="PANTHER" id="PTHR33600:SF3">
    <property type="entry name" value="PLASTID DIVISION PROTEIN PDV2"/>
    <property type="match status" value="1"/>
</dbReference>